<dbReference type="Pfam" id="PF13689">
    <property type="entry name" value="DUF4154"/>
    <property type="match status" value="1"/>
</dbReference>
<organism evidence="1 2">
    <name type="scientific">Catenovulum maritimum</name>
    <dbReference type="NCBI Taxonomy" id="1513271"/>
    <lineage>
        <taxon>Bacteria</taxon>
        <taxon>Pseudomonadati</taxon>
        <taxon>Pseudomonadota</taxon>
        <taxon>Gammaproteobacteria</taxon>
        <taxon>Alteromonadales</taxon>
        <taxon>Alteromonadaceae</taxon>
        <taxon>Catenovulum</taxon>
    </lineage>
</organism>
<comment type="caution">
    <text evidence="1">The sequence shown here is derived from an EMBL/GenBank/DDBJ whole genome shotgun (WGS) entry which is preliminary data.</text>
</comment>
<dbReference type="InterPro" id="IPR025293">
    <property type="entry name" value="YfiR/HmsC-like"/>
</dbReference>
<dbReference type="EMBL" id="LAZL01000005">
    <property type="protein sequence ID" value="KMT66220.1"/>
    <property type="molecule type" value="Genomic_DNA"/>
</dbReference>
<dbReference type="AlphaFoldDB" id="A0A0J8GTY1"/>
<evidence type="ECO:0000313" key="2">
    <source>
        <dbReference type="Proteomes" id="UP000037600"/>
    </source>
</evidence>
<keyword evidence="2" id="KW-1185">Reference proteome</keyword>
<name>A0A0J8GTY1_9ALTE</name>
<reference evidence="1 2" key="1">
    <citation type="submission" date="2015-04" db="EMBL/GenBank/DDBJ databases">
        <title>Draft Genome Sequence of the Novel Agar-Digesting Marine Bacterium Q1.</title>
        <authorList>
            <person name="Li Y."/>
            <person name="Li D."/>
            <person name="Chen G."/>
            <person name="Du Z."/>
        </authorList>
    </citation>
    <scope>NUCLEOTIDE SEQUENCE [LARGE SCALE GENOMIC DNA]</scope>
    <source>
        <strain evidence="1 2">Q1</strain>
    </source>
</reference>
<dbReference type="Proteomes" id="UP000037600">
    <property type="component" value="Unassembled WGS sequence"/>
</dbReference>
<evidence type="ECO:0000313" key="1">
    <source>
        <dbReference type="EMBL" id="KMT66220.1"/>
    </source>
</evidence>
<accession>A0A0J8GTY1</accession>
<sequence>MALAEDQDNEKSILLFHLFQNLTWSDHSSGQINKKFCGLVQNEHSSVHKLALRQLVYTDGYILKFHFFYNQDDLDEFDTEFKCDLYYFDNVFSNLVIEPLLAKAKRQNKLTIGNGEQFITQGGAISFVSKGKYLSIYINQSMLDTKQYVFSRPFISNSTIVN</sequence>
<dbReference type="STRING" id="1513271.XM47_04270"/>
<protein>
    <submittedName>
        <fullName evidence="1">Uncharacterized protein</fullName>
    </submittedName>
</protein>
<gene>
    <name evidence="1" type="ORF">XM47_04270</name>
</gene>
<proteinExistence type="predicted"/>